<dbReference type="Pfam" id="PF14223">
    <property type="entry name" value="Retrotran_gag_2"/>
    <property type="match status" value="1"/>
</dbReference>
<sequence>MSNHSSSLSFPKLNASNYKSWAGDMAACLRSAGLWRLVSGAHLKPQAKDPKAPTEAEATLLEKWEVEEAKAAGWLYLMVEADQKVHFSNIDSDPVAMWAALKGVHQRPHAAGRWNAWEALLSIRKSDSESLQAVINRVEDAMQQCKNLRPDKYTLDELDSELTVMAMILALPREDFALLRTQLLNGDLKKATVIQAFVTEDAQRRHDSTIASQSALAVASSSSGPCDFCGASGHSQPQCFSFQKAQKQAKERRTTRGKGKAATAQEKPAEPAQESAANASALSSHSLEPSSPSTPLQLDADFTWNADTGATSHMTPHRHWLRNYKPLRLPVKLADNKVVYSAGVGSVVFRPRVKGAFQSPVLSSSCTQ</sequence>
<evidence type="ECO:0000313" key="4">
    <source>
        <dbReference type="Proteomes" id="UP000194127"/>
    </source>
</evidence>
<gene>
    <name evidence="3" type="ORF">POSPLADRAFT_1057712</name>
</gene>
<dbReference type="InterPro" id="IPR054722">
    <property type="entry name" value="PolX-like_BBD"/>
</dbReference>
<evidence type="ECO:0000259" key="2">
    <source>
        <dbReference type="Pfam" id="PF22936"/>
    </source>
</evidence>
<dbReference type="STRING" id="670580.A0A1X6MX10"/>
<proteinExistence type="predicted"/>
<evidence type="ECO:0000313" key="3">
    <source>
        <dbReference type="EMBL" id="OSX60782.1"/>
    </source>
</evidence>
<organism evidence="3 4">
    <name type="scientific">Postia placenta MAD-698-R-SB12</name>
    <dbReference type="NCBI Taxonomy" id="670580"/>
    <lineage>
        <taxon>Eukaryota</taxon>
        <taxon>Fungi</taxon>
        <taxon>Dikarya</taxon>
        <taxon>Basidiomycota</taxon>
        <taxon>Agaricomycotina</taxon>
        <taxon>Agaricomycetes</taxon>
        <taxon>Polyporales</taxon>
        <taxon>Adustoporiaceae</taxon>
        <taxon>Rhodonia</taxon>
    </lineage>
</organism>
<name>A0A1X6MX10_9APHY</name>
<dbReference type="RefSeq" id="XP_024337576.1">
    <property type="nucleotide sequence ID" value="XM_024480949.1"/>
</dbReference>
<reference evidence="3 4" key="1">
    <citation type="submission" date="2017-04" db="EMBL/GenBank/DDBJ databases">
        <title>Genome Sequence of the Model Brown-Rot Fungus Postia placenta SB12.</title>
        <authorList>
            <consortium name="DOE Joint Genome Institute"/>
            <person name="Gaskell J."/>
            <person name="Kersten P."/>
            <person name="Larrondo L.F."/>
            <person name="Canessa P."/>
            <person name="Martinez D."/>
            <person name="Hibbett D."/>
            <person name="Schmoll M."/>
            <person name="Kubicek C.P."/>
            <person name="Martinez A.T."/>
            <person name="Yadav J."/>
            <person name="Master E."/>
            <person name="Magnuson J.K."/>
            <person name="James T."/>
            <person name="Yaver D."/>
            <person name="Berka R."/>
            <person name="Labutti K."/>
            <person name="Lipzen A."/>
            <person name="Aerts A."/>
            <person name="Barry K."/>
            <person name="Henrissat B."/>
            <person name="Blanchette R."/>
            <person name="Grigoriev I."/>
            <person name="Cullen D."/>
        </authorList>
    </citation>
    <scope>NUCLEOTIDE SEQUENCE [LARGE SCALE GENOMIC DNA]</scope>
    <source>
        <strain evidence="3 4">MAD-698-R-SB12</strain>
    </source>
</reference>
<accession>A0A1X6MX10</accession>
<keyword evidence="4" id="KW-1185">Reference proteome</keyword>
<feature type="compositionally biased region" description="Low complexity" evidence="1">
    <location>
        <begin position="272"/>
        <end position="296"/>
    </location>
</feature>
<dbReference type="Pfam" id="PF22936">
    <property type="entry name" value="Pol_BBD"/>
    <property type="match status" value="1"/>
</dbReference>
<dbReference type="GeneID" id="36325899"/>
<protein>
    <recommendedName>
        <fullName evidence="2">Retrovirus-related Pol polyprotein from transposon TNT 1-94-like beta-barrel domain-containing protein</fullName>
    </recommendedName>
</protein>
<feature type="region of interest" description="Disordered" evidence="1">
    <location>
        <begin position="242"/>
        <end position="299"/>
    </location>
</feature>
<dbReference type="OrthoDB" id="3227225at2759"/>
<dbReference type="Proteomes" id="UP000194127">
    <property type="component" value="Unassembled WGS sequence"/>
</dbReference>
<evidence type="ECO:0000256" key="1">
    <source>
        <dbReference type="SAM" id="MobiDB-lite"/>
    </source>
</evidence>
<dbReference type="AlphaFoldDB" id="A0A1X6MX10"/>
<feature type="domain" description="Retrovirus-related Pol polyprotein from transposon TNT 1-94-like beta-barrel" evidence="2">
    <location>
        <begin position="304"/>
        <end position="351"/>
    </location>
</feature>
<dbReference type="EMBL" id="KZ110599">
    <property type="protein sequence ID" value="OSX60782.1"/>
    <property type="molecule type" value="Genomic_DNA"/>
</dbReference>